<gene>
    <name evidence="6 7" type="primary">rplW</name>
    <name evidence="7" type="ORF">JFN88_06830</name>
</gene>
<protein>
    <recommendedName>
        <fullName evidence="6">Large ribosomal subunit protein uL23</fullName>
    </recommendedName>
</protein>
<reference evidence="7" key="1">
    <citation type="submission" date="2020-12" db="EMBL/GenBank/DDBJ databases">
        <authorList>
            <person name="Huq M.A."/>
        </authorList>
    </citation>
    <scope>NUCLEOTIDE SEQUENCE</scope>
    <source>
        <strain evidence="7">MAHUQ-46</strain>
    </source>
</reference>
<name>A0A934J657_9BACL</name>
<dbReference type="InterPro" id="IPR012677">
    <property type="entry name" value="Nucleotide-bd_a/b_plait_sf"/>
</dbReference>
<comment type="function">
    <text evidence="6">One of the early assembly proteins it binds 23S rRNA. One of the proteins that surrounds the polypeptide exit tunnel on the outside of the ribosome. Forms the main docking site for trigger factor binding to the ribosome.</text>
</comment>
<dbReference type="AlphaFoldDB" id="A0A934J657"/>
<dbReference type="GO" id="GO:0006412">
    <property type="term" value="P:translation"/>
    <property type="evidence" value="ECO:0007669"/>
    <property type="project" value="UniProtKB-UniRule"/>
</dbReference>
<comment type="subunit">
    <text evidence="6">Part of the 50S ribosomal subunit. Contacts protein L29, and trigger factor when it is bound to the ribosome.</text>
</comment>
<organism evidence="7 8">
    <name type="scientific">Paenibacillus roseus</name>
    <dbReference type="NCBI Taxonomy" id="2798579"/>
    <lineage>
        <taxon>Bacteria</taxon>
        <taxon>Bacillati</taxon>
        <taxon>Bacillota</taxon>
        <taxon>Bacilli</taxon>
        <taxon>Bacillales</taxon>
        <taxon>Paenibacillaceae</taxon>
        <taxon>Paenibacillus</taxon>
    </lineage>
</organism>
<dbReference type="Proteomes" id="UP000640274">
    <property type="component" value="Unassembled WGS sequence"/>
</dbReference>
<sequence>MSRDPRDIIKRPVITERTTEMMASKRYVFEVDIRANKTSIKQAIEEIFKVKVANVNTLRVPGKPKRQGRHAGYTSEWKKAFVQLSEDSKELEFFESV</sequence>
<evidence type="ECO:0000256" key="1">
    <source>
        <dbReference type="ARBA" id="ARBA00006700"/>
    </source>
</evidence>
<comment type="caution">
    <text evidence="7">The sequence shown here is derived from an EMBL/GenBank/DDBJ whole genome shotgun (WGS) entry which is preliminary data.</text>
</comment>
<dbReference type="GO" id="GO:0005840">
    <property type="term" value="C:ribosome"/>
    <property type="evidence" value="ECO:0007669"/>
    <property type="project" value="UniProtKB-KW"/>
</dbReference>
<dbReference type="PANTHER" id="PTHR11620">
    <property type="entry name" value="60S RIBOSOMAL PROTEIN L23A"/>
    <property type="match status" value="1"/>
</dbReference>
<dbReference type="NCBIfam" id="NF004363">
    <property type="entry name" value="PRK05738.2-4"/>
    <property type="match status" value="1"/>
</dbReference>
<keyword evidence="5 6" id="KW-0687">Ribonucleoprotein</keyword>
<dbReference type="HAMAP" id="MF_01369_B">
    <property type="entry name" value="Ribosomal_uL23_B"/>
    <property type="match status" value="1"/>
</dbReference>
<dbReference type="RefSeq" id="WP_199018581.1">
    <property type="nucleotide sequence ID" value="NZ_JAELUP010000016.1"/>
</dbReference>
<keyword evidence="3 6" id="KW-0694">RNA-binding</keyword>
<dbReference type="InterPro" id="IPR013025">
    <property type="entry name" value="Ribosomal_uL23-like"/>
</dbReference>
<keyword evidence="8" id="KW-1185">Reference proteome</keyword>
<dbReference type="Gene3D" id="3.30.70.330">
    <property type="match status" value="1"/>
</dbReference>
<dbReference type="Pfam" id="PF00276">
    <property type="entry name" value="Ribosomal_L23"/>
    <property type="match status" value="1"/>
</dbReference>
<dbReference type="GO" id="GO:1990904">
    <property type="term" value="C:ribonucleoprotein complex"/>
    <property type="evidence" value="ECO:0007669"/>
    <property type="project" value="UniProtKB-KW"/>
</dbReference>
<evidence type="ECO:0000256" key="2">
    <source>
        <dbReference type="ARBA" id="ARBA00022730"/>
    </source>
</evidence>
<dbReference type="SUPFAM" id="SSF54189">
    <property type="entry name" value="Ribosomal proteins S24e, L23 and L15e"/>
    <property type="match status" value="1"/>
</dbReference>
<evidence type="ECO:0000256" key="6">
    <source>
        <dbReference type="HAMAP-Rule" id="MF_01369"/>
    </source>
</evidence>
<dbReference type="GO" id="GO:0003735">
    <property type="term" value="F:structural constituent of ribosome"/>
    <property type="evidence" value="ECO:0007669"/>
    <property type="project" value="InterPro"/>
</dbReference>
<evidence type="ECO:0000256" key="4">
    <source>
        <dbReference type="ARBA" id="ARBA00022980"/>
    </source>
</evidence>
<accession>A0A934J657</accession>
<dbReference type="InterPro" id="IPR012678">
    <property type="entry name" value="Ribosomal_uL23/eL15/eS24_sf"/>
</dbReference>
<evidence type="ECO:0000313" key="7">
    <source>
        <dbReference type="EMBL" id="MBJ6361033.1"/>
    </source>
</evidence>
<keyword evidence="2 6" id="KW-0699">rRNA-binding</keyword>
<keyword evidence="4 6" id="KW-0689">Ribosomal protein</keyword>
<comment type="similarity">
    <text evidence="1 6">Belongs to the universal ribosomal protein uL23 family.</text>
</comment>
<evidence type="ECO:0000256" key="3">
    <source>
        <dbReference type="ARBA" id="ARBA00022884"/>
    </source>
</evidence>
<evidence type="ECO:0000313" key="8">
    <source>
        <dbReference type="Proteomes" id="UP000640274"/>
    </source>
</evidence>
<dbReference type="GO" id="GO:0019843">
    <property type="term" value="F:rRNA binding"/>
    <property type="evidence" value="ECO:0007669"/>
    <property type="project" value="UniProtKB-UniRule"/>
</dbReference>
<evidence type="ECO:0000256" key="5">
    <source>
        <dbReference type="ARBA" id="ARBA00023274"/>
    </source>
</evidence>
<proteinExistence type="inferred from homology"/>
<dbReference type="FunFam" id="3.30.70.330:FF:000001">
    <property type="entry name" value="50S ribosomal protein L23"/>
    <property type="match status" value="1"/>
</dbReference>
<dbReference type="EMBL" id="JAELUP010000016">
    <property type="protein sequence ID" value="MBJ6361033.1"/>
    <property type="molecule type" value="Genomic_DNA"/>
</dbReference>